<dbReference type="InterPro" id="IPR029001">
    <property type="entry name" value="ITPase-like_fam"/>
</dbReference>
<comment type="catalytic activity">
    <reaction evidence="3">
        <text>a ribonucleoside 5'-triphosphate + H2O = a ribonucleoside 5'-phosphate + diphosphate + H(+)</text>
        <dbReference type="Rhea" id="RHEA:23996"/>
        <dbReference type="ChEBI" id="CHEBI:15377"/>
        <dbReference type="ChEBI" id="CHEBI:15378"/>
        <dbReference type="ChEBI" id="CHEBI:33019"/>
        <dbReference type="ChEBI" id="CHEBI:58043"/>
        <dbReference type="ChEBI" id="CHEBI:61557"/>
        <dbReference type="EC" id="3.6.1.9"/>
    </reaction>
</comment>
<name>A0A563DPV9_9MICO</name>
<dbReference type="NCBIfam" id="TIGR00172">
    <property type="entry name" value="maf"/>
    <property type="match status" value="1"/>
</dbReference>
<reference evidence="4 5" key="1">
    <citation type="submission" date="2019-05" db="EMBL/GenBank/DDBJ databases">
        <authorList>
            <person name="Lee S.D."/>
        </authorList>
    </citation>
    <scope>NUCLEOTIDE SEQUENCE [LARGE SCALE GENOMIC DNA]</scope>
    <source>
        <strain evidence="4 5">C5-26</strain>
    </source>
</reference>
<accession>A0A563DPV9</accession>
<keyword evidence="3" id="KW-0546">Nucleotide metabolism</keyword>
<dbReference type="InterPro" id="IPR003697">
    <property type="entry name" value="Maf-like"/>
</dbReference>
<keyword evidence="2 3" id="KW-0378">Hydrolase</keyword>
<dbReference type="EMBL" id="VCQV01000079">
    <property type="protein sequence ID" value="TWP32328.1"/>
    <property type="molecule type" value="Genomic_DNA"/>
</dbReference>
<dbReference type="Gene3D" id="3.90.950.10">
    <property type="match status" value="1"/>
</dbReference>
<evidence type="ECO:0000313" key="4">
    <source>
        <dbReference type="EMBL" id="TWP32328.1"/>
    </source>
</evidence>
<dbReference type="GO" id="GO:0005737">
    <property type="term" value="C:cytoplasm"/>
    <property type="evidence" value="ECO:0007669"/>
    <property type="project" value="UniProtKB-SubCell"/>
</dbReference>
<comment type="catalytic activity">
    <reaction evidence="3">
        <text>a 2'-deoxyribonucleoside 5'-triphosphate + H2O = a 2'-deoxyribonucleoside 5'-phosphate + diphosphate + H(+)</text>
        <dbReference type="Rhea" id="RHEA:44644"/>
        <dbReference type="ChEBI" id="CHEBI:15377"/>
        <dbReference type="ChEBI" id="CHEBI:15378"/>
        <dbReference type="ChEBI" id="CHEBI:33019"/>
        <dbReference type="ChEBI" id="CHEBI:61560"/>
        <dbReference type="ChEBI" id="CHEBI:65317"/>
        <dbReference type="EC" id="3.6.1.9"/>
    </reaction>
</comment>
<comment type="caution">
    <text evidence="3">Lacks conserved residue(s) required for the propagation of feature annotation.</text>
</comment>
<dbReference type="GO" id="GO:0047429">
    <property type="term" value="F:nucleoside triphosphate diphosphatase activity"/>
    <property type="evidence" value="ECO:0007669"/>
    <property type="project" value="UniProtKB-EC"/>
</dbReference>
<reference evidence="4 5" key="2">
    <citation type="submission" date="2019-08" db="EMBL/GenBank/DDBJ databases">
        <title>Jejuicoccus antrihumi gen. nov., sp. nov., a new member of the family Dermacoccaceae isolated from a cave.</title>
        <authorList>
            <person name="Schumann P."/>
            <person name="Kim I.S."/>
        </authorList>
    </citation>
    <scope>NUCLEOTIDE SEQUENCE [LARGE SCALE GENOMIC DNA]</scope>
    <source>
        <strain evidence="4 5">C5-26</strain>
    </source>
</reference>
<gene>
    <name evidence="4" type="ORF">FGL98_24355</name>
</gene>
<dbReference type="HAMAP" id="MF_00528">
    <property type="entry name" value="Maf"/>
    <property type="match status" value="1"/>
</dbReference>
<evidence type="ECO:0000256" key="3">
    <source>
        <dbReference type="HAMAP-Rule" id="MF_00528"/>
    </source>
</evidence>
<evidence type="ECO:0000256" key="2">
    <source>
        <dbReference type="ARBA" id="ARBA00022801"/>
    </source>
</evidence>
<protein>
    <recommendedName>
        <fullName evidence="3">Nucleoside triphosphate pyrophosphatase</fullName>
        <ecNumber evidence="3">3.6.1.9</ecNumber>
    </recommendedName>
    <alternativeName>
        <fullName evidence="3">Nucleotide pyrophosphatase</fullName>
        <shortName evidence="3">Nucleotide PPase</shortName>
    </alternativeName>
</protein>
<dbReference type="AlphaFoldDB" id="A0A563DPV9"/>
<dbReference type="SUPFAM" id="SSF52972">
    <property type="entry name" value="ITPase-like"/>
    <property type="match status" value="1"/>
</dbReference>
<comment type="function">
    <text evidence="3">Nucleoside triphosphate pyrophosphatase. May have a dual role in cell division arrest and in preventing the incorporation of modified nucleotides into cellular nucleic acids.</text>
</comment>
<comment type="subcellular location">
    <subcellularLocation>
        <location evidence="3">Cytoplasm</location>
    </subcellularLocation>
</comment>
<keyword evidence="3" id="KW-0963">Cytoplasm</keyword>
<dbReference type="PANTHER" id="PTHR43213">
    <property type="entry name" value="BIFUNCTIONAL DTTP/UTP PYROPHOSPHATASE/METHYLTRANSFERASE PROTEIN-RELATED"/>
    <property type="match status" value="1"/>
</dbReference>
<evidence type="ECO:0000313" key="5">
    <source>
        <dbReference type="Proteomes" id="UP000320244"/>
    </source>
</evidence>
<dbReference type="PANTHER" id="PTHR43213:SF5">
    <property type="entry name" value="BIFUNCTIONAL DTTP_UTP PYROPHOSPHATASE_METHYLTRANSFERASE PROTEIN-RELATED"/>
    <property type="match status" value="1"/>
</dbReference>
<comment type="cofactor">
    <cofactor evidence="1 3">
        <name>a divalent metal cation</name>
        <dbReference type="ChEBI" id="CHEBI:60240"/>
    </cofactor>
</comment>
<dbReference type="Proteomes" id="UP000320244">
    <property type="component" value="Unassembled WGS sequence"/>
</dbReference>
<feature type="active site" description="Proton acceptor" evidence="3">
    <location>
        <position position="87"/>
    </location>
</feature>
<organism evidence="4 5">
    <name type="scientific">Leekyejoonella antrihumi</name>
    <dbReference type="NCBI Taxonomy" id="1660198"/>
    <lineage>
        <taxon>Bacteria</taxon>
        <taxon>Bacillati</taxon>
        <taxon>Actinomycetota</taxon>
        <taxon>Actinomycetes</taxon>
        <taxon>Micrococcales</taxon>
        <taxon>Dermacoccaceae</taxon>
        <taxon>Leekyejoonella</taxon>
    </lineage>
</organism>
<evidence type="ECO:0000256" key="1">
    <source>
        <dbReference type="ARBA" id="ARBA00001968"/>
    </source>
</evidence>
<comment type="similarity">
    <text evidence="3">Belongs to the Maf family.</text>
</comment>
<dbReference type="GO" id="GO:0009117">
    <property type="term" value="P:nucleotide metabolic process"/>
    <property type="evidence" value="ECO:0007669"/>
    <property type="project" value="UniProtKB-KW"/>
</dbReference>
<keyword evidence="5" id="KW-1185">Reference proteome</keyword>
<dbReference type="Pfam" id="PF02545">
    <property type="entry name" value="Maf"/>
    <property type="match status" value="1"/>
</dbReference>
<sequence>MRLASRLAPVQLILASASPARLKTLRSAGIEPRVVVSHVDEPAVTAEAQQQFGRLEPVDVPLLLARAKCEAVAAQIGDADALVLGCDSVLEIDGAVHGKPTDPQDAIERWARMRGRSGTLHTGHWLIDARADGTGATFGVVGSTLVQFADIDDDEIRDYVSTGEPLYVAGAFTVDGLGGPYITGIQGDYHNVVGLSLPVLREMLAEVGVPWRTIRAASGLG</sequence>
<dbReference type="OrthoDB" id="3527985at2"/>
<dbReference type="CDD" id="cd00555">
    <property type="entry name" value="Maf"/>
    <property type="match status" value="1"/>
</dbReference>
<dbReference type="PIRSF" id="PIRSF006305">
    <property type="entry name" value="Maf"/>
    <property type="match status" value="1"/>
</dbReference>
<comment type="caution">
    <text evidence="4">The sequence shown here is derived from an EMBL/GenBank/DDBJ whole genome shotgun (WGS) entry which is preliminary data.</text>
</comment>
<dbReference type="EC" id="3.6.1.9" evidence="3"/>
<proteinExistence type="inferred from homology"/>